<sequence>MLVTEQYLETSEYRKLCQHMSHNNAAILKGPPGTWKSQHAFNYAHSRSNDTENANNSLIWRVDCNTELNIYNSLSHLMNYLKIQYINSDLRIKQSILFMLSRAIEVLESDDYKDTKHIFILLGLVTPQINLMNEFLNQLKQNDNILVIVTTSESLSPDFDNLVIEFHGMTETEAVTYLNVDESVHEQAKELAKRLGYLPDGLAFARTHIHATGISIESYLERLLENRTSIGDSASKKACQMLISHAEKKMSTEEKTLFHLMSFLNTDNIPILIFESLLPNKLNKDEKTIIIDGFLQKLQKYSLAFIKVIDEQRIITAHGFIFMILKASKPCDERNSHLKKLLNFFMCNIDLDARLLEVIHRNVLLLDHAEAFLLHFEDNIKSLFNETKAKLCYIYCAVGITYRLYGNTELSANTYLEKAKRTMYEAFFCGQQHQLTNIKDTDPYTKMNEYLNGSGVLQGHCKVIFNILIEKGKNLPREFVDTFIENKHRNLRIIDLLRNQGHLCTNDLRNGQLKTKTINTLRSKNLIMESQHISEIFLVELMIRILYNSSKNKWLMEISKDSFSKPETGYVRHRLSSTFFPVTTESLMEHQLAHGLTKLLQHHLSSLSMQKNYKTTSKNVVRSFCPVFSPVTHRSGVLYMLRSFSDPDLLSSLLKEAIELLNGLDSDIEGIGFTEFGVVKRIGDSSLFHSVMIDRIKMECYEKLFKVQCPGTPLKDETKKRIIVEEQGISKDESTYEHNDLPDSKMVVAKESSKSQNTSGKEIALTNQNLVKALSIANELEKKIDDLTSWKALSGIHLKIAKVFKLTETEENIRKAKHHYRKAYDREYESNNTRLTRFHLKAIVHYAECCIQFPNEADLHIAKKLSQAMQHRFRLVKTGTLFDEVIGDIDNCLKKLSEKRQSVGSFTTKECYSKSVQTDTVVDDEKGLLDELKRKRDRLKKRRSTLSEEYNEMKDDIDRLDLEIDSVEKKIAEIEIV</sequence>
<evidence type="ECO:0000256" key="1">
    <source>
        <dbReference type="SAM" id="Coils"/>
    </source>
</evidence>
<keyword evidence="1" id="KW-0175">Coiled coil</keyword>
<dbReference type="Proteomes" id="UP000596742">
    <property type="component" value="Unassembled WGS sequence"/>
</dbReference>
<dbReference type="OrthoDB" id="6076681at2759"/>
<protein>
    <submittedName>
        <fullName evidence="2">Uncharacterized protein</fullName>
    </submittedName>
</protein>
<name>A0A8B6FFK8_MYTGA</name>
<keyword evidence="3" id="KW-1185">Reference proteome</keyword>
<accession>A0A8B6FFK8</accession>
<dbReference type="InterPro" id="IPR027417">
    <property type="entry name" value="P-loop_NTPase"/>
</dbReference>
<dbReference type="AlphaFoldDB" id="A0A8B6FFK8"/>
<comment type="caution">
    <text evidence="2">The sequence shown here is derived from an EMBL/GenBank/DDBJ whole genome shotgun (WGS) entry which is preliminary data.</text>
</comment>
<evidence type="ECO:0000313" key="3">
    <source>
        <dbReference type="Proteomes" id="UP000596742"/>
    </source>
</evidence>
<evidence type="ECO:0000313" key="2">
    <source>
        <dbReference type="EMBL" id="VDI48422.1"/>
    </source>
</evidence>
<proteinExistence type="predicted"/>
<gene>
    <name evidence="2" type="ORF">MGAL_10B012652</name>
</gene>
<dbReference type="SUPFAM" id="SSF52540">
    <property type="entry name" value="P-loop containing nucleoside triphosphate hydrolases"/>
    <property type="match status" value="1"/>
</dbReference>
<dbReference type="EMBL" id="UYJE01006738">
    <property type="protein sequence ID" value="VDI48422.1"/>
    <property type="molecule type" value="Genomic_DNA"/>
</dbReference>
<organism evidence="2 3">
    <name type="scientific">Mytilus galloprovincialis</name>
    <name type="common">Mediterranean mussel</name>
    <dbReference type="NCBI Taxonomy" id="29158"/>
    <lineage>
        <taxon>Eukaryota</taxon>
        <taxon>Metazoa</taxon>
        <taxon>Spiralia</taxon>
        <taxon>Lophotrochozoa</taxon>
        <taxon>Mollusca</taxon>
        <taxon>Bivalvia</taxon>
        <taxon>Autobranchia</taxon>
        <taxon>Pteriomorphia</taxon>
        <taxon>Mytilida</taxon>
        <taxon>Mytiloidea</taxon>
        <taxon>Mytilidae</taxon>
        <taxon>Mytilinae</taxon>
        <taxon>Mytilus</taxon>
    </lineage>
</organism>
<feature type="coiled-coil region" evidence="1">
    <location>
        <begin position="922"/>
        <end position="977"/>
    </location>
</feature>
<reference evidence="2" key="1">
    <citation type="submission" date="2018-11" db="EMBL/GenBank/DDBJ databases">
        <authorList>
            <person name="Alioto T."/>
            <person name="Alioto T."/>
        </authorList>
    </citation>
    <scope>NUCLEOTIDE SEQUENCE</scope>
</reference>